<dbReference type="AlphaFoldDB" id="A0A6J6D6N4"/>
<gene>
    <name evidence="2" type="ORF">UFOPK1493_01668</name>
</gene>
<feature type="domain" description="DinB-like" evidence="1">
    <location>
        <begin position="92"/>
        <end position="227"/>
    </location>
</feature>
<dbReference type="EMBL" id="CAEZSR010000054">
    <property type="protein sequence ID" value="CAB4559467.1"/>
    <property type="molecule type" value="Genomic_DNA"/>
</dbReference>
<dbReference type="Pfam" id="PF12867">
    <property type="entry name" value="DinB_2"/>
    <property type="match status" value="1"/>
</dbReference>
<organism evidence="2">
    <name type="scientific">freshwater metagenome</name>
    <dbReference type="NCBI Taxonomy" id="449393"/>
    <lineage>
        <taxon>unclassified sequences</taxon>
        <taxon>metagenomes</taxon>
        <taxon>ecological metagenomes</taxon>
    </lineage>
</organism>
<dbReference type="InterPro" id="IPR024775">
    <property type="entry name" value="DinB-like"/>
</dbReference>
<dbReference type="Gene3D" id="1.20.120.450">
    <property type="entry name" value="dinb family like domain"/>
    <property type="match status" value="1"/>
</dbReference>
<reference evidence="2" key="1">
    <citation type="submission" date="2020-05" db="EMBL/GenBank/DDBJ databases">
        <authorList>
            <person name="Chiriac C."/>
            <person name="Salcher M."/>
            <person name="Ghai R."/>
            <person name="Kavagutti S V."/>
        </authorList>
    </citation>
    <scope>NUCLEOTIDE SEQUENCE</scope>
</reference>
<evidence type="ECO:0000313" key="2">
    <source>
        <dbReference type="EMBL" id="CAB4559467.1"/>
    </source>
</evidence>
<dbReference type="InterPro" id="IPR001646">
    <property type="entry name" value="5peptide_repeat"/>
</dbReference>
<dbReference type="SUPFAM" id="SSF141571">
    <property type="entry name" value="Pentapeptide repeat-like"/>
    <property type="match status" value="1"/>
</dbReference>
<dbReference type="Pfam" id="PF00805">
    <property type="entry name" value="Pentapeptide"/>
    <property type="match status" value="1"/>
</dbReference>
<sequence>MPEEFEFRDLSDASFWGVDLQRATFRDVDLSGARISHARLVDVSIDAEIDRLVVNGVDVTDFVNERDPWFTLRSQGRPADVDAMRRAWHDHRTTWEAAVARAEQLPDDRRHASVDGEWSFVETLRHLVFATDKWWTVPVAGGGFHRLGLPNTGSRDFGWPGVELEADATFDEALAAWRDRADLVARTVDGLADAALDDEVDVLENGPHAIRDCLGVVLEEHFQHLRYALRDLDRLV</sequence>
<accession>A0A6J6D6N4</accession>
<protein>
    <submittedName>
        <fullName evidence="2">Unannotated protein</fullName>
    </submittedName>
</protein>
<name>A0A6J6D6N4_9ZZZZ</name>
<proteinExistence type="predicted"/>
<dbReference type="InterPro" id="IPR034660">
    <property type="entry name" value="DinB/YfiT-like"/>
</dbReference>
<dbReference type="Gene3D" id="2.160.20.80">
    <property type="entry name" value="E3 ubiquitin-protein ligase SopA"/>
    <property type="match status" value="1"/>
</dbReference>
<dbReference type="SUPFAM" id="SSF109854">
    <property type="entry name" value="DinB/YfiT-like putative metalloenzymes"/>
    <property type="match status" value="1"/>
</dbReference>
<evidence type="ECO:0000259" key="1">
    <source>
        <dbReference type="Pfam" id="PF12867"/>
    </source>
</evidence>